<keyword evidence="2" id="KW-1185">Reference proteome</keyword>
<comment type="caution">
    <text evidence="1">The sequence shown here is derived from an EMBL/GenBank/DDBJ whole genome shotgun (WGS) entry which is preliminary data.</text>
</comment>
<dbReference type="Proteomes" id="UP000579281">
    <property type="component" value="Unassembled WGS sequence"/>
</dbReference>
<dbReference type="RefSeq" id="WP_184308775.1">
    <property type="nucleotide sequence ID" value="NZ_JACHEN010000004.1"/>
</dbReference>
<sequence length="48" mass="5232">MKKNIAGKLLAHFFTFSAIVLFVSALASKAAEACLSGLYQEEMPEELL</sequence>
<protein>
    <submittedName>
        <fullName evidence="1">Cyclic lactone autoinducer peptide</fullName>
    </submittedName>
</protein>
<dbReference type="NCBIfam" id="TIGR04223">
    <property type="entry name" value="quorum_AgrD"/>
    <property type="match status" value="1"/>
</dbReference>
<dbReference type="EMBL" id="JACHEN010000004">
    <property type="protein sequence ID" value="MBB6214939.1"/>
    <property type="molecule type" value="Genomic_DNA"/>
</dbReference>
<evidence type="ECO:0000313" key="2">
    <source>
        <dbReference type="Proteomes" id="UP000579281"/>
    </source>
</evidence>
<proteinExistence type="predicted"/>
<accession>A0A841KXP0</accession>
<name>A0A841KXP0_9FIRM</name>
<evidence type="ECO:0000313" key="1">
    <source>
        <dbReference type="EMBL" id="MBB6214939.1"/>
    </source>
</evidence>
<reference evidence="1 2" key="1">
    <citation type="submission" date="2020-08" db="EMBL/GenBank/DDBJ databases">
        <title>Genomic Encyclopedia of Type Strains, Phase IV (KMG-IV): sequencing the most valuable type-strain genomes for metagenomic binning, comparative biology and taxonomic classification.</title>
        <authorList>
            <person name="Goeker M."/>
        </authorList>
    </citation>
    <scope>NUCLEOTIDE SEQUENCE [LARGE SCALE GENOMIC DNA]</scope>
    <source>
        <strain evidence="1 2">DSM 103526</strain>
    </source>
</reference>
<organism evidence="1 2">
    <name type="scientific">Anaerosolibacter carboniphilus</name>
    <dbReference type="NCBI Taxonomy" id="1417629"/>
    <lineage>
        <taxon>Bacteria</taxon>
        <taxon>Bacillati</taxon>
        <taxon>Bacillota</taxon>
        <taxon>Clostridia</taxon>
        <taxon>Peptostreptococcales</taxon>
        <taxon>Thermotaleaceae</taxon>
        <taxon>Anaerosolibacter</taxon>
    </lineage>
</organism>
<dbReference type="AlphaFoldDB" id="A0A841KXP0"/>
<gene>
    <name evidence="1" type="ORF">HNQ80_001024</name>
</gene>
<dbReference type="InterPro" id="IPR009229">
    <property type="entry name" value="AgrD"/>
</dbReference>